<evidence type="ECO:0000313" key="2">
    <source>
        <dbReference type="Proteomes" id="UP000654075"/>
    </source>
</evidence>
<reference evidence="1" key="1">
    <citation type="submission" date="2021-02" db="EMBL/GenBank/DDBJ databases">
        <authorList>
            <person name="Dougan E. K."/>
            <person name="Rhodes N."/>
            <person name="Thang M."/>
            <person name="Chan C."/>
        </authorList>
    </citation>
    <scope>NUCLEOTIDE SEQUENCE</scope>
</reference>
<keyword evidence="2" id="KW-1185">Reference proteome</keyword>
<sequence length="101" mass="11378">MEQSLSFPFSGDAKELALCGDGSPITPLEYKQTLFTVVCLFSADDLFVDVWGECLQDLGLLPGQRRPRPRACGYPYLLLFLCSSLFSVYCHVEETPFWDCL</sequence>
<comment type="caution">
    <text evidence="1">The sequence shown here is derived from an EMBL/GenBank/DDBJ whole genome shotgun (WGS) entry which is preliminary data.</text>
</comment>
<gene>
    <name evidence="1" type="ORF">PGLA1383_LOCUS38024</name>
</gene>
<organism evidence="1 2">
    <name type="scientific">Polarella glacialis</name>
    <name type="common">Dinoflagellate</name>
    <dbReference type="NCBI Taxonomy" id="89957"/>
    <lineage>
        <taxon>Eukaryota</taxon>
        <taxon>Sar</taxon>
        <taxon>Alveolata</taxon>
        <taxon>Dinophyceae</taxon>
        <taxon>Suessiales</taxon>
        <taxon>Suessiaceae</taxon>
        <taxon>Polarella</taxon>
    </lineage>
</organism>
<evidence type="ECO:0000313" key="1">
    <source>
        <dbReference type="EMBL" id="CAE8620466.1"/>
    </source>
</evidence>
<proteinExistence type="predicted"/>
<protein>
    <submittedName>
        <fullName evidence="1">Uncharacterized protein</fullName>
    </submittedName>
</protein>
<dbReference type="AlphaFoldDB" id="A0A813GCP3"/>
<dbReference type="Proteomes" id="UP000654075">
    <property type="component" value="Unassembled WGS sequence"/>
</dbReference>
<name>A0A813GCP3_POLGL</name>
<accession>A0A813GCP3</accession>
<dbReference type="EMBL" id="CAJNNV010027466">
    <property type="protein sequence ID" value="CAE8620466.1"/>
    <property type="molecule type" value="Genomic_DNA"/>
</dbReference>